<feature type="transmembrane region" description="Helical" evidence="1">
    <location>
        <begin position="163"/>
        <end position="186"/>
    </location>
</feature>
<keyword evidence="1" id="KW-0472">Membrane</keyword>
<evidence type="ECO:0000313" key="3">
    <source>
        <dbReference type="Proteomes" id="UP000062788"/>
    </source>
</evidence>
<organism evidence="2 3">
    <name type="scientific">Burkholderia singularis</name>
    <dbReference type="NCBI Taxonomy" id="1503053"/>
    <lineage>
        <taxon>Bacteria</taxon>
        <taxon>Pseudomonadati</taxon>
        <taxon>Pseudomonadota</taxon>
        <taxon>Betaproteobacteria</taxon>
        <taxon>Burkholderiales</taxon>
        <taxon>Burkholderiaceae</taxon>
        <taxon>Burkholderia</taxon>
        <taxon>pseudomallei group</taxon>
    </lineage>
</organism>
<feature type="transmembrane region" description="Helical" evidence="1">
    <location>
        <begin position="206"/>
        <end position="226"/>
    </location>
</feature>
<evidence type="ECO:0000313" key="2">
    <source>
        <dbReference type="EMBL" id="KVE28400.1"/>
    </source>
</evidence>
<keyword evidence="1" id="KW-0812">Transmembrane</keyword>
<reference evidence="2 3" key="1">
    <citation type="submission" date="2015-11" db="EMBL/GenBank/DDBJ databases">
        <title>Expanding the genomic diversity of Burkholderia species for the development of highly accurate diagnostics.</title>
        <authorList>
            <person name="Sahl J."/>
            <person name="Keim P."/>
            <person name="Wagner D."/>
        </authorList>
    </citation>
    <scope>NUCLEOTIDE SEQUENCE [LARGE SCALE GENOMIC DNA]</scope>
    <source>
        <strain evidence="2 3">TSV85</strain>
    </source>
</reference>
<sequence>MSTEYLRLVHRNARPSPLAALPHPDGRMVRIARIGGWLAHGWQAACAQPLLWLSVMLLCADIATFAQLAPLLSPLALLLVPYAVGILIAAQHRAQSGRAATFSEIKSIVLARRDALLVVAFAMLAYWAIAYVFAIGMRDILQSIAASNDVRAFAHAPHGMTGIAPGVLALIIALAASGFAPALVVLHDASPLEAMAASLKAAALNWRIALVCVLAFVCAAALLPAMSAMLRALVATPLVTALPLLAIYGSYRDIFVERR</sequence>
<feature type="transmembrane region" description="Helical" evidence="1">
    <location>
        <begin position="115"/>
        <end position="134"/>
    </location>
</feature>
<accession>A0A103E4V7</accession>
<proteinExistence type="predicted"/>
<feature type="transmembrane region" description="Helical" evidence="1">
    <location>
        <begin position="232"/>
        <end position="251"/>
    </location>
</feature>
<dbReference type="OrthoDB" id="9083589at2"/>
<dbReference type="AlphaFoldDB" id="A0A103E4V7"/>
<evidence type="ECO:0000256" key="1">
    <source>
        <dbReference type="SAM" id="Phobius"/>
    </source>
</evidence>
<dbReference type="EMBL" id="LOWA01000018">
    <property type="protein sequence ID" value="KVE28400.1"/>
    <property type="molecule type" value="Genomic_DNA"/>
</dbReference>
<comment type="caution">
    <text evidence="2">The sequence shown here is derived from an EMBL/GenBank/DDBJ whole genome shotgun (WGS) entry which is preliminary data.</text>
</comment>
<gene>
    <name evidence="2" type="ORF">WS67_06460</name>
</gene>
<protein>
    <submittedName>
        <fullName evidence="2">Uncharacterized protein</fullName>
    </submittedName>
</protein>
<name>A0A103E4V7_9BURK</name>
<dbReference type="RefSeq" id="WP_059514372.1">
    <property type="nucleotide sequence ID" value="NZ_LOWA01000018.1"/>
</dbReference>
<feature type="transmembrane region" description="Helical" evidence="1">
    <location>
        <begin position="75"/>
        <end position="94"/>
    </location>
</feature>
<keyword evidence="1" id="KW-1133">Transmembrane helix</keyword>
<dbReference type="Proteomes" id="UP000062788">
    <property type="component" value="Unassembled WGS sequence"/>
</dbReference>
<keyword evidence="3" id="KW-1185">Reference proteome</keyword>